<proteinExistence type="predicted"/>
<dbReference type="InterPro" id="IPR050238">
    <property type="entry name" value="DNA_Rep/Repair_Clamp_Loader"/>
</dbReference>
<gene>
    <name evidence="1" type="ORF">BV98_003604</name>
</gene>
<dbReference type="OrthoDB" id="9811073at2"/>
<accession>A0A086P5U8</accession>
<keyword evidence="2" id="KW-1185">Reference proteome</keyword>
<sequence>MTVILGHDAQADMLLAAARSGRMHHGWILAGPRGIGKASFARALAMRLLAEAAGPAPEGAGLAVPTDHPIRKLVEADAHPDYAELYCLEKESGTARNISVDQVRGLQRLIQSAPSLSSRRIVMIDSADDLERGAANALLKTLEEPPTDMLFLLVSHAPGRLLPTIRSRCRTLRFDPLGEEAMRAVLRRDQPDLPPDEIDALAALGEGAPGKALRYAGLDITDIDRMLRAIATEGDPGNRHRLILAKALSGKAARPRYEAFLERVPAFIADAARQRSGPALGTALERWEAARQLAGGAIILSLDPAAVAFELAGHVAALAPDPR</sequence>
<dbReference type="SUPFAM" id="SSF52540">
    <property type="entry name" value="P-loop containing nucleoside triphosphate hydrolases"/>
    <property type="match status" value="1"/>
</dbReference>
<organism evidence="1 2">
    <name type="scientific">Sphingobium herbicidovorans (strain ATCC 700291 / DSM 11019 / CCUG 56400 / KCTC 2939 / LMG 18315 / NBRC 16415 / MH)</name>
    <name type="common">Sphingomonas herbicidovorans</name>
    <dbReference type="NCBI Taxonomy" id="1219045"/>
    <lineage>
        <taxon>Bacteria</taxon>
        <taxon>Pseudomonadati</taxon>
        <taxon>Pseudomonadota</taxon>
        <taxon>Alphaproteobacteria</taxon>
        <taxon>Sphingomonadales</taxon>
        <taxon>Sphingomonadaceae</taxon>
        <taxon>Sphingobium</taxon>
    </lineage>
</organism>
<dbReference type="PATRIC" id="fig|1219045.3.peg.3656"/>
<evidence type="ECO:0000313" key="2">
    <source>
        <dbReference type="Proteomes" id="UP000024284"/>
    </source>
</evidence>
<dbReference type="PANTHER" id="PTHR11669">
    <property type="entry name" value="REPLICATION FACTOR C / DNA POLYMERASE III GAMMA-TAU SUBUNIT"/>
    <property type="match status" value="1"/>
</dbReference>
<dbReference type="Gene3D" id="3.40.50.300">
    <property type="entry name" value="P-loop containing nucleotide triphosphate hydrolases"/>
    <property type="match status" value="1"/>
</dbReference>
<dbReference type="Pfam" id="PF13177">
    <property type="entry name" value="DNA_pol3_delta2"/>
    <property type="match status" value="1"/>
</dbReference>
<reference evidence="1" key="1">
    <citation type="submission" date="2014-08" db="EMBL/GenBank/DDBJ databases">
        <title>Draft genome sequences of Sphingobium herbicidovorans.</title>
        <authorList>
            <person name="Gan H.M."/>
            <person name="Gan H.Y."/>
            <person name="Savka M.A."/>
        </authorList>
    </citation>
    <scope>NUCLEOTIDE SEQUENCE [LARGE SCALE GENOMIC DNA]</scope>
    <source>
        <strain evidence="1">NBRC 16415</strain>
    </source>
</reference>
<dbReference type="GO" id="GO:0009360">
    <property type="term" value="C:DNA polymerase III complex"/>
    <property type="evidence" value="ECO:0007669"/>
    <property type="project" value="TreeGrafter"/>
</dbReference>
<dbReference type="eggNOG" id="COG0470">
    <property type="taxonomic scope" value="Bacteria"/>
</dbReference>
<dbReference type="STRING" id="76947.GCA_002080435_00336"/>
<dbReference type="EMBL" id="JFZA02000056">
    <property type="protein sequence ID" value="KFG88766.1"/>
    <property type="molecule type" value="Genomic_DNA"/>
</dbReference>
<evidence type="ECO:0000313" key="1">
    <source>
        <dbReference type="EMBL" id="KFG88766.1"/>
    </source>
</evidence>
<dbReference type="GO" id="GO:0006261">
    <property type="term" value="P:DNA-templated DNA replication"/>
    <property type="evidence" value="ECO:0007669"/>
    <property type="project" value="TreeGrafter"/>
</dbReference>
<dbReference type="PANTHER" id="PTHR11669:SF8">
    <property type="entry name" value="DNA POLYMERASE III SUBUNIT DELTA"/>
    <property type="match status" value="1"/>
</dbReference>
<dbReference type="InterPro" id="IPR027417">
    <property type="entry name" value="P-loop_NTPase"/>
</dbReference>
<comment type="caution">
    <text evidence="1">The sequence shown here is derived from an EMBL/GenBank/DDBJ whole genome shotgun (WGS) entry which is preliminary data.</text>
</comment>
<protein>
    <submittedName>
        <fullName evidence="1">DNA polymerase III delta' subunit</fullName>
    </submittedName>
</protein>
<name>A0A086P5U8_SPHHM</name>
<dbReference type="RefSeq" id="WP_037468701.1">
    <property type="nucleotide sequence ID" value="NZ_BCZD01000014.1"/>
</dbReference>
<dbReference type="AlphaFoldDB" id="A0A086P5U8"/>
<dbReference type="Proteomes" id="UP000024284">
    <property type="component" value="Unassembled WGS sequence"/>
</dbReference>